<proteinExistence type="predicted"/>
<reference evidence="1" key="1">
    <citation type="submission" date="2018-01" db="EMBL/GenBank/DDBJ databases">
        <title>An insight into the sialome of Amazonian anophelines.</title>
        <authorList>
            <person name="Ribeiro J.M."/>
            <person name="Scarpassa V."/>
            <person name="Calvo E."/>
        </authorList>
    </citation>
    <scope>NUCLEOTIDE SEQUENCE</scope>
</reference>
<protein>
    <submittedName>
        <fullName evidence="1">Putative secreted protein</fullName>
    </submittedName>
</protein>
<dbReference type="EMBL" id="GGFL01009565">
    <property type="protein sequence ID" value="MBW73743.1"/>
    <property type="molecule type" value="Transcribed_RNA"/>
</dbReference>
<evidence type="ECO:0000313" key="1">
    <source>
        <dbReference type="EMBL" id="MBW73743.1"/>
    </source>
</evidence>
<organism evidence="1">
    <name type="scientific">Anopheles darlingi</name>
    <name type="common">Mosquito</name>
    <dbReference type="NCBI Taxonomy" id="43151"/>
    <lineage>
        <taxon>Eukaryota</taxon>
        <taxon>Metazoa</taxon>
        <taxon>Ecdysozoa</taxon>
        <taxon>Arthropoda</taxon>
        <taxon>Hexapoda</taxon>
        <taxon>Insecta</taxon>
        <taxon>Pterygota</taxon>
        <taxon>Neoptera</taxon>
        <taxon>Endopterygota</taxon>
        <taxon>Diptera</taxon>
        <taxon>Nematocera</taxon>
        <taxon>Culicoidea</taxon>
        <taxon>Culicidae</taxon>
        <taxon>Anophelinae</taxon>
        <taxon>Anopheles</taxon>
    </lineage>
</organism>
<name>A0A2M4D842_ANODA</name>
<accession>A0A2M4D842</accession>
<sequence>MLLLVLLLLLPAKAERCRKLFDKIWDEVCLVVVVSDLLWSGGPVLVPPSLGTRNCIITSKTPRAHHASCPGH</sequence>
<dbReference type="AlphaFoldDB" id="A0A2M4D842"/>